<dbReference type="SUPFAM" id="SSF54695">
    <property type="entry name" value="POZ domain"/>
    <property type="match status" value="2"/>
</dbReference>
<feature type="compositionally biased region" description="Polar residues" evidence="1">
    <location>
        <begin position="503"/>
        <end position="521"/>
    </location>
</feature>
<comment type="caution">
    <text evidence="3">The sequence shown here is derived from an EMBL/GenBank/DDBJ whole genome shotgun (WGS) entry which is preliminary data.</text>
</comment>
<sequence length="595" mass="64497">MIPLQDRLRMQKARESGEFTDFAFVCEGQTINVHKIIICGQSTVFQRVRTGKFKVPLAALHTFMPTNEAQEASSGIYDMNDHPLDVVNRMVEYLYTGTYEIPEDTDLFTHASMFTLADNSISQVYSLPKETSRTLRVGALMMARENLGTALTAPELGSVIDEFLYDCPEFARDLLSLSLRFSLMGTCRTSGSNSRSEVPIEVIQCRCQICGKGGASAGLGLHSWSRILEYGFDVNDRDVRLGKDLGHGKWAQKVGQFTDFAFLCNGTKIPVHKVIVCAQSKAFYAACASGFQEATSGVYDLSDYPLEFVELMVNYLYVGYYEDSNRDAPKLPLSTHLMMMLLAEEYLIQGLKSEAKSSYIRRLKQKDVQMEDFLQSLPDLYQLPVAVSRDVIDAAVAHTREAVLPCICSNASMPVVRQIFDASHEFLKEMMMSIMSTPLRSRCSDCSKQDNPANSSQESQRSSQTHVPSAGSLFAPSPGINTPSTGSTSSSGTNAPISGGLFKTTTNAPNTGSLFAASSRTNPPPAGGPFRSATNAPSAGSLFASSSGTNPPPVGSLFASSSRTNAPVSGGLFGSSSGTNVSSPVDPCNTYFQCC</sequence>
<feature type="compositionally biased region" description="Polar residues" evidence="1">
    <location>
        <begin position="532"/>
        <end position="549"/>
    </location>
</feature>
<dbReference type="CDD" id="cd18186">
    <property type="entry name" value="BTB_POZ_ZBTB_KLHL-like"/>
    <property type="match status" value="2"/>
</dbReference>
<dbReference type="Gene3D" id="3.30.710.10">
    <property type="entry name" value="Potassium Channel Kv1.1, Chain A"/>
    <property type="match status" value="2"/>
</dbReference>
<gene>
    <name evidence="3" type="ORF">FCIRC_5487</name>
</gene>
<organism evidence="3 4">
    <name type="scientific">Fusarium circinatum</name>
    <name type="common">Pitch canker fungus</name>
    <name type="synonym">Gibberella circinata</name>
    <dbReference type="NCBI Taxonomy" id="48490"/>
    <lineage>
        <taxon>Eukaryota</taxon>
        <taxon>Fungi</taxon>
        <taxon>Dikarya</taxon>
        <taxon>Ascomycota</taxon>
        <taxon>Pezizomycotina</taxon>
        <taxon>Sordariomycetes</taxon>
        <taxon>Hypocreomycetidae</taxon>
        <taxon>Hypocreales</taxon>
        <taxon>Nectriaceae</taxon>
        <taxon>Fusarium</taxon>
        <taxon>Fusarium fujikuroi species complex</taxon>
    </lineage>
</organism>
<evidence type="ECO:0000259" key="2">
    <source>
        <dbReference type="PROSITE" id="PS50097"/>
    </source>
</evidence>
<dbReference type="InterPro" id="IPR000210">
    <property type="entry name" value="BTB/POZ_dom"/>
</dbReference>
<feature type="compositionally biased region" description="Polar residues" evidence="1">
    <location>
        <begin position="449"/>
        <end position="467"/>
    </location>
</feature>
<evidence type="ECO:0000313" key="3">
    <source>
        <dbReference type="EMBL" id="KAF5681517.1"/>
    </source>
</evidence>
<feature type="domain" description="BTB" evidence="2">
    <location>
        <begin position="258"/>
        <end position="325"/>
    </location>
</feature>
<evidence type="ECO:0000256" key="1">
    <source>
        <dbReference type="SAM" id="MobiDB-lite"/>
    </source>
</evidence>
<dbReference type="PROSITE" id="PS50097">
    <property type="entry name" value="BTB"/>
    <property type="match status" value="2"/>
</dbReference>
<keyword evidence="4" id="KW-1185">Reference proteome</keyword>
<accession>A0A8H5U889</accession>
<feature type="compositionally biased region" description="Low complexity" evidence="1">
    <location>
        <begin position="476"/>
        <end position="494"/>
    </location>
</feature>
<reference evidence="4" key="1">
    <citation type="journal article" date="2020" name="BMC Genomics">
        <title>Correction to: Identification and distribution of gene clusters required for synthesis of sphingolipid metabolism inhibitors in diverse species of the filamentous fungus Fusarium.</title>
        <authorList>
            <person name="Kim H.S."/>
            <person name="Lohmar J.M."/>
            <person name="Busman M."/>
            <person name="Brown D.W."/>
            <person name="Naumann T.A."/>
            <person name="Divon H.H."/>
            <person name="Lysoe E."/>
            <person name="Uhlig S."/>
            <person name="Proctor R.H."/>
        </authorList>
    </citation>
    <scope>NUCLEOTIDE SEQUENCE [LARGE SCALE GENOMIC DNA]</scope>
    <source>
        <strain evidence="4">NRRL 25331</strain>
    </source>
</reference>
<protein>
    <recommendedName>
        <fullName evidence="2">BTB domain-containing protein</fullName>
    </recommendedName>
</protein>
<dbReference type="SMART" id="SM00225">
    <property type="entry name" value="BTB"/>
    <property type="match status" value="2"/>
</dbReference>
<feature type="region of interest" description="Disordered" evidence="1">
    <location>
        <begin position="441"/>
        <end position="549"/>
    </location>
</feature>
<dbReference type="EMBL" id="JAAQPE010000181">
    <property type="protein sequence ID" value="KAF5681517.1"/>
    <property type="molecule type" value="Genomic_DNA"/>
</dbReference>
<dbReference type="PANTHER" id="PTHR47843:SF5">
    <property type="entry name" value="BTB_POZ DOMAIN PROTEIN"/>
    <property type="match status" value="1"/>
</dbReference>
<dbReference type="Pfam" id="PF00651">
    <property type="entry name" value="BTB"/>
    <property type="match status" value="2"/>
</dbReference>
<reference evidence="3 4" key="2">
    <citation type="submission" date="2020-05" db="EMBL/GenBank/DDBJ databases">
        <title>Identification and distribution of gene clusters putatively required for synthesis of sphingolipid metabolism inhibitors in phylogenetically diverse species of the filamentous fungus Fusarium.</title>
        <authorList>
            <person name="Kim H.-S."/>
            <person name="Busman M."/>
            <person name="Brown D.W."/>
            <person name="Divon H."/>
            <person name="Uhlig S."/>
            <person name="Proctor R.H."/>
        </authorList>
    </citation>
    <scope>NUCLEOTIDE SEQUENCE [LARGE SCALE GENOMIC DNA]</scope>
    <source>
        <strain evidence="3 4">NRRL 25331</strain>
    </source>
</reference>
<proteinExistence type="predicted"/>
<dbReference type="Proteomes" id="UP000572754">
    <property type="component" value="Unassembled WGS sequence"/>
</dbReference>
<feature type="domain" description="BTB" evidence="2">
    <location>
        <begin position="20"/>
        <end position="103"/>
    </location>
</feature>
<dbReference type="InterPro" id="IPR011333">
    <property type="entry name" value="SKP1/BTB/POZ_sf"/>
</dbReference>
<evidence type="ECO:0000313" key="4">
    <source>
        <dbReference type="Proteomes" id="UP000572754"/>
    </source>
</evidence>
<name>A0A8H5U889_FUSCI</name>
<dbReference type="PANTHER" id="PTHR47843">
    <property type="entry name" value="BTB DOMAIN-CONTAINING PROTEIN-RELATED"/>
    <property type="match status" value="1"/>
</dbReference>
<dbReference type="AlphaFoldDB" id="A0A8H5U889"/>